<dbReference type="FunFam" id="3.40.50.620:FF:000063">
    <property type="entry name" value="Isoleucine--tRNA ligase"/>
    <property type="match status" value="1"/>
</dbReference>
<evidence type="ECO:0000256" key="10">
    <source>
        <dbReference type="ARBA" id="ARBA00022840"/>
    </source>
</evidence>
<keyword evidence="9 15" id="KW-0862">Zinc</keyword>
<comment type="similarity">
    <text evidence="3 15">Belongs to the class-I aminoacyl-tRNA synthetase family. IleS type 2 subfamily.</text>
</comment>
<evidence type="ECO:0000256" key="9">
    <source>
        <dbReference type="ARBA" id="ARBA00022833"/>
    </source>
</evidence>
<keyword evidence="5 15" id="KW-0963">Cytoplasm</keyword>
<comment type="subunit">
    <text evidence="4 15">Monomer.</text>
</comment>
<evidence type="ECO:0000256" key="1">
    <source>
        <dbReference type="ARBA" id="ARBA00001947"/>
    </source>
</evidence>
<dbReference type="EMBL" id="PETY01000038">
    <property type="protein sequence ID" value="PIV45430.1"/>
    <property type="molecule type" value="Genomic_DNA"/>
</dbReference>
<evidence type="ECO:0000256" key="14">
    <source>
        <dbReference type="ARBA" id="ARBA00048359"/>
    </source>
</evidence>
<dbReference type="PRINTS" id="PR00984">
    <property type="entry name" value="TRNASYNTHILE"/>
</dbReference>
<dbReference type="HAMAP" id="MF_02003">
    <property type="entry name" value="Ile_tRNA_synth_type2"/>
    <property type="match status" value="1"/>
</dbReference>
<gene>
    <name evidence="15" type="primary">ileS</name>
    <name evidence="18" type="ORF">COS24_02370</name>
</gene>
<evidence type="ECO:0000256" key="12">
    <source>
        <dbReference type="ARBA" id="ARBA00023146"/>
    </source>
</evidence>
<dbReference type="NCBIfam" id="TIGR00392">
    <property type="entry name" value="ileS"/>
    <property type="match status" value="1"/>
</dbReference>
<evidence type="ECO:0000256" key="5">
    <source>
        <dbReference type="ARBA" id="ARBA00022490"/>
    </source>
</evidence>
<comment type="caution">
    <text evidence="18">The sequence shown here is derived from an EMBL/GenBank/DDBJ whole genome shotgun (WGS) entry which is preliminary data.</text>
</comment>
<dbReference type="GO" id="GO:0008270">
    <property type="term" value="F:zinc ion binding"/>
    <property type="evidence" value="ECO:0007669"/>
    <property type="project" value="UniProtKB-UniRule"/>
</dbReference>
<proteinExistence type="inferred from homology"/>
<dbReference type="InterPro" id="IPR002301">
    <property type="entry name" value="Ile-tRNA-ligase"/>
</dbReference>
<evidence type="ECO:0000256" key="2">
    <source>
        <dbReference type="ARBA" id="ARBA00004496"/>
    </source>
</evidence>
<dbReference type="InterPro" id="IPR002300">
    <property type="entry name" value="aa-tRNA-synth_Ia"/>
</dbReference>
<evidence type="ECO:0000256" key="7">
    <source>
        <dbReference type="ARBA" id="ARBA00022723"/>
    </source>
</evidence>
<keyword evidence="10 15" id="KW-0067">ATP-binding</keyword>
<dbReference type="SUPFAM" id="SSF52374">
    <property type="entry name" value="Nucleotidylyl transferase"/>
    <property type="match status" value="1"/>
</dbReference>
<keyword evidence="8 15" id="KW-0547">Nucleotide-binding</keyword>
<dbReference type="CDD" id="cd00818">
    <property type="entry name" value="IleRS_core"/>
    <property type="match status" value="1"/>
</dbReference>
<evidence type="ECO:0000256" key="4">
    <source>
        <dbReference type="ARBA" id="ARBA00011245"/>
    </source>
</evidence>
<dbReference type="InterPro" id="IPR009008">
    <property type="entry name" value="Val/Leu/Ile-tRNA-synth_edit"/>
</dbReference>
<dbReference type="GO" id="GO:0005524">
    <property type="term" value="F:ATP binding"/>
    <property type="evidence" value="ECO:0007669"/>
    <property type="project" value="UniProtKB-UniRule"/>
</dbReference>
<keyword evidence="7 15" id="KW-0479">Metal-binding</keyword>
<comment type="function">
    <text evidence="13 15">Catalyzes the attachment of isoleucine to tRNA(Ile). As IleRS can inadvertently accommodate and process structurally similar amino acids such as valine, to avoid such errors it has two additional distinct tRNA(Ile)-dependent editing activities. One activity is designated as 'pretransfer' editing and involves the hydrolysis of activated Val-AMP. The other activity is designated 'posttransfer' editing and involves deacylation of mischarged Val-tRNA(Ile).</text>
</comment>
<dbReference type="AlphaFoldDB" id="A0A2M7DAH6"/>
<sequence length="1015" mass="118536">MKLDFPKLEQKILKFWKKEKIFEKSIKARAKKRDFVFYEGPPTANGKPGIHHLEARVFKDIICRYKTMRGFRVLRKAGWDTHGLPVELEVEKKLGLKNKKDIEKFGIAKFNKKCKESVWQYKSDWEDLTEKIGYWLDMKDPYITYESNYIETVWWIIKRIFKNGLLYQDYKVIPYCPRCGTSLSSHEVAQGYKTIKENAVTVKFELVDEPGTYILAWTTTPWTLPANVALAVNPEIDYLKFSLKNYPGISDGNYITSKKDFEDYKEEIGKNKFRYGAIVKIIDKFKGKDLVGKEYKPLYPFNAPYKVIAGGFVSIEEGTGVVHIAPAFGEDDMNVIKMLNVKCQTLNEPEFPILLTVNEEGKFKKEVKKWAGMFVKDADPLIIEDLKKRGLLFGEELYEHDYPFCWRCKTPLLYYAKKSWFIRMTEVKKRLIKNNQKINWIPSYLKEGRFGQWLKDLKDWAVSRERYWGTPLPVWFCQTVNSQQSKVKSQKSCDNIVVIGSIRELEKLSGKKISELHRPYIDEITFKCDKCGGLMKRVPEVIDCWFDSGSMPFAQYHYPFKDKDLIDKKNQFPADYICEAVDQTRGWFYTLLAISTLLGFGPSYKTVISLGHVLDKQGEKMSKSKGNIVDPWYIIGKYGADASRWYFYTVNQPGDSKLFSERDVEKSLKKFILTFWNCFIFYNTYAKLRKTPQQNINVNPRNYQRKSATLLDKWIISRLNGLVEKVTQKMDKYDIVFAARDIENFVIDDLSLWYIRRSRKRFQKPRNAQELKEAAKTLALVLETLSKLSAPFTPFIAENIYKNVSSFKCRLAQQVSKKMSVHLEDWPKANKNIIDKGLETKMEQARKIVAMTLNQRAEAGIKIRQPLSSLKIKDLRFKIKGDKELLELIKDEVNVREVVFGPKIKGDVELDTEITPELKEKGVLREVIRQIQQMRKTAGYKPKDKIMVRYEGTEFLNKILNRNKNFVLREMKVEDFCQKDGALYRTVQGGADQVFDIEKEIKIEGQKLWLAIKKI</sequence>
<dbReference type="FunFam" id="3.40.50.620:FF:000075">
    <property type="entry name" value="Isoleucine--tRNA ligase"/>
    <property type="match status" value="1"/>
</dbReference>
<keyword evidence="12 15" id="KW-0030">Aminoacyl-tRNA synthetase</keyword>
<name>A0A2M7DAH6_9BACT</name>
<dbReference type="GO" id="GO:0002161">
    <property type="term" value="F:aminoacyl-tRNA deacylase activity"/>
    <property type="evidence" value="ECO:0007669"/>
    <property type="project" value="InterPro"/>
</dbReference>
<dbReference type="GO" id="GO:0006428">
    <property type="term" value="P:isoleucyl-tRNA aminoacylation"/>
    <property type="evidence" value="ECO:0007669"/>
    <property type="project" value="UniProtKB-UniRule"/>
</dbReference>
<keyword evidence="6 15" id="KW-0436">Ligase</keyword>
<evidence type="ECO:0000256" key="15">
    <source>
        <dbReference type="HAMAP-Rule" id="MF_02003"/>
    </source>
</evidence>
<dbReference type="InterPro" id="IPR009080">
    <property type="entry name" value="tRNAsynth_Ia_anticodon-bd"/>
</dbReference>
<evidence type="ECO:0000259" key="16">
    <source>
        <dbReference type="Pfam" id="PF00133"/>
    </source>
</evidence>
<evidence type="ECO:0000256" key="6">
    <source>
        <dbReference type="ARBA" id="ARBA00022598"/>
    </source>
</evidence>
<dbReference type="CDD" id="cd07961">
    <property type="entry name" value="Anticodon_Ia_Ile_ABEc"/>
    <property type="match status" value="1"/>
</dbReference>
<dbReference type="Gene3D" id="3.40.50.620">
    <property type="entry name" value="HUPs"/>
    <property type="match status" value="2"/>
</dbReference>
<feature type="binding site" evidence="15">
    <location>
        <position position="623"/>
    </location>
    <ligand>
        <name>ATP</name>
        <dbReference type="ChEBI" id="CHEBI:30616"/>
    </ligand>
</feature>
<comment type="domain">
    <text evidence="15">IleRS has two distinct active sites: one for aminoacylation and one for editing. The misactivated valine is translocated from the active site to the editing site, which sterically excludes the correctly activated isoleucine. The single editing site contains two valyl binding pockets, one specific for each substrate (Val-AMP or Val-tRNA(Ile)).</text>
</comment>
<evidence type="ECO:0000256" key="13">
    <source>
        <dbReference type="ARBA" id="ARBA00025217"/>
    </source>
</evidence>
<accession>A0A2M7DAH6</accession>
<dbReference type="EC" id="6.1.1.5" evidence="15"/>
<dbReference type="Pfam" id="PF00133">
    <property type="entry name" value="tRNA-synt_1"/>
    <property type="match status" value="1"/>
</dbReference>
<keyword evidence="11 15" id="KW-0648">Protein biosynthesis</keyword>
<dbReference type="PANTHER" id="PTHR42780">
    <property type="entry name" value="SOLEUCYL-TRNA SYNTHETASE"/>
    <property type="match status" value="1"/>
</dbReference>
<evidence type="ECO:0000313" key="18">
    <source>
        <dbReference type="EMBL" id="PIV45430.1"/>
    </source>
</evidence>
<dbReference type="SUPFAM" id="SSF47323">
    <property type="entry name" value="Anticodon-binding domain of a subclass of class I aminoacyl-tRNA synthetases"/>
    <property type="match status" value="1"/>
</dbReference>
<dbReference type="InterPro" id="IPR014729">
    <property type="entry name" value="Rossmann-like_a/b/a_fold"/>
</dbReference>
<dbReference type="InterPro" id="IPR033709">
    <property type="entry name" value="Anticodon_Ile_ABEc"/>
</dbReference>
<reference evidence="19" key="1">
    <citation type="submission" date="2017-09" db="EMBL/GenBank/DDBJ databases">
        <title>Depth-based differentiation of microbial function through sediment-hosted aquifers and enrichment of novel symbionts in the deep terrestrial subsurface.</title>
        <authorList>
            <person name="Probst A.J."/>
            <person name="Ladd B."/>
            <person name="Jarett J.K."/>
            <person name="Geller-Mcgrath D.E."/>
            <person name="Sieber C.M.K."/>
            <person name="Emerson J.B."/>
            <person name="Anantharaman K."/>
            <person name="Thomas B.C."/>
            <person name="Malmstrom R."/>
            <person name="Stieglmeier M."/>
            <person name="Klingl A."/>
            <person name="Woyke T."/>
            <person name="Ryan C.M."/>
            <person name="Banfield J.F."/>
        </authorList>
    </citation>
    <scope>NUCLEOTIDE SEQUENCE [LARGE SCALE GENOMIC DNA]</scope>
</reference>
<evidence type="ECO:0000256" key="11">
    <source>
        <dbReference type="ARBA" id="ARBA00022917"/>
    </source>
</evidence>
<evidence type="ECO:0000313" key="19">
    <source>
        <dbReference type="Proteomes" id="UP000229625"/>
    </source>
</evidence>
<dbReference type="Pfam" id="PF08264">
    <property type="entry name" value="Anticodon_1"/>
    <property type="match status" value="1"/>
</dbReference>
<dbReference type="SUPFAM" id="SSF50677">
    <property type="entry name" value="ValRS/IleRS/LeuRS editing domain"/>
    <property type="match status" value="1"/>
</dbReference>
<dbReference type="GO" id="GO:0004822">
    <property type="term" value="F:isoleucine-tRNA ligase activity"/>
    <property type="evidence" value="ECO:0007669"/>
    <property type="project" value="UniProtKB-UniRule"/>
</dbReference>
<feature type="short sequence motif" description="'KMSKS' region" evidence="15">
    <location>
        <begin position="620"/>
        <end position="624"/>
    </location>
</feature>
<comment type="cofactor">
    <cofactor evidence="1 15">
        <name>Zn(2+)</name>
        <dbReference type="ChEBI" id="CHEBI:29105"/>
    </cofactor>
</comment>
<protein>
    <recommendedName>
        <fullName evidence="15">Isoleucine--tRNA ligase</fullName>
        <ecNumber evidence="15">6.1.1.5</ecNumber>
    </recommendedName>
    <alternativeName>
        <fullName evidence="15">Isoleucyl-tRNA synthetase</fullName>
        <shortName evidence="15">IleRS</shortName>
    </alternativeName>
</protein>
<evidence type="ECO:0000256" key="3">
    <source>
        <dbReference type="ARBA" id="ARBA00007078"/>
    </source>
</evidence>
<comment type="subcellular location">
    <subcellularLocation>
        <location evidence="2 15">Cytoplasm</location>
    </subcellularLocation>
</comment>
<organism evidence="18 19">
    <name type="scientific">Candidatus Nealsonbacteria bacterium CG02_land_8_20_14_3_00_34_20</name>
    <dbReference type="NCBI Taxonomy" id="1974698"/>
    <lineage>
        <taxon>Bacteria</taxon>
        <taxon>Candidatus Nealsoniibacteriota</taxon>
    </lineage>
</organism>
<dbReference type="Proteomes" id="UP000229625">
    <property type="component" value="Unassembled WGS sequence"/>
</dbReference>
<dbReference type="PANTHER" id="PTHR42780:SF1">
    <property type="entry name" value="ISOLEUCINE--TRNA LIGASE, CYTOPLASMIC"/>
    <property type="match status" value="1"/>
</dbReference>
<comment type="catalytic activity">
    <reaction evidence="14 15">
        <text>tRNA(Ile) + L-isoleucine + ATP = L-isoleucyl-tRNA(Ile) + AMP + diphosphate</text>
        <dbReference type="Rhea" id="RHEA:11060"/>
        <dbReference type="Rhea" id="RHEA-COMP:9666"/>
        <dbReference type="Rhea" id="RHEA-COMP:9695"/>
        <dbReference type="ChEBI" id="CHEBI:30616"/>
        <dbReference type="ChEBI" id="CHEBI:33019"/>
        <dbReference type="ChEBI" id="CHEBI:58045"/>
        <dbReference type="ChEBI" id="CHEBI:78442"/>
        <dbReference type="ChEBI" id="CHEBI:78528"/>
        <dbReference type="ChEBI" id="CHEBI:456215"/>
        <dbReference type="EC" id="6.1.1.5"/>
    </reaction>
</comment>
<dbReference type="GO" id="GO:0000049">
    <property type="term" value="F:tRNA binding"/>
    <property type="evidence" value="ECO:0007669"/>
    <property type="project" value="InterPro"/>
</dbReference>
<feature type="domain" description="Methionyl/Valyl/Leucyl/Isoleucyl-tRNA synthetase anticodon-binding" evidence="17">
    <location>
        <begin position="712"/>
        <end position="868"/>
    </location>
</feature>
<evidence type="ECO:0000259" key="17">
    <source>
        <dbReference type="Pfam" id="PF08264"/>
    </source>
</evidence>
<feature type="domain" description="Aminoacyl-tRNA synthetase class Ia" evidence="16">
    <location>
        <begin position="11"/>
        <end position="651"/>
    </location>
</feature>
<feature type="short sequence motif" description="'HIGH' region" evidence="15">
    <location>
        <begin position="42"/>
        <end position="52"/>
    </location>
</feature>
<evidence type="ECO:0000256" key="8">
    <source>
        <dbReference type="ARBA" id="ARBA00022741"/>
    </source>
</evidence>
<dbReference type="InterPro" id="IPR023586">
    <property type="entry name" value="Ile-tRNA-ligase_type2"/>
</dbReference>
<dbReference type="GO" id="GO:0005737">
    <property type="term" value="C:cytoplasm"/>
    <property type="evidence" value="ECO:0007669"/>
    <property type="project" value="UniProtKB-SubCell"/>
</dbReference>
<dbReference type="InterPro" id="IPR013155">
    <property type="entry name" value="M/V/L/I-tRNA-synth_anticd-bd"/>
</dbReference>
<dbReference type="Gene3D" id="1.10.730.10">
    <property type="entry name" value="Isoleucyl-tRNA Synthetase, Domain 1"/>
    <property type="match status" value="1"/>
</dbReference>